<feature type="compositionally biased region" description="Polar residues" evidence="1">
    <location>
        <begin position="61"/>
        <end position="72"/>
    </location>
</feature>
<feature type="region of interest" description="Disordered" evidence="1">
    <location>
        <begin position="59"/>
        <end position="85"/>
    </location>
</feature>
<proteinExistence type="predicted"/>
<dbReference type="GeneID" id="87958968"/>
<dbReference type="Proteomes" id="UP001329825">
    <property type="component" value="Chromosome 9"/>
</dbReference>
<dbReference type="RefSeq" id="XP_062794586.1">
    <property type="nucleotide sequence ID" value="XM_062938535.1"/>
</dbReference>
<evidence type="ECO:0000256" key="1">
    <source>
        <dbReference type="SAM" id="MobiDB-lite"/>
    </source>
</evidence>
<dbReference type="EMBL" id="CP141889">
    <property type="protein sequence ID" value="WRT69847.1"/>
    <property type="molecule type" value="Genomic_DNA"/>
</dbReference>
<accession>A0ABZ1D723</accession>
<protein>
    <submittedName>
        <fullName evidence="2">Uncharacterized protein</fullName>
    </submittedName>
</protein>
<evidence type="ECO:0000313" key="2">
    <source>
        <dbReference type="EMBL" id="WRT69847.1"/>
    </source>
</evidence>
<name>A0ABZ1D723_9TREE</name>
<organism evidence="2 3">
    <name type="scientific">Kwoniella shivajii</name>
    <dbReference type="NCBI Taxonomy" id="564305"/>
    <lineage>
        <taxon>Eukaryota</taxon>
        <taxon>Fungi</taxon>
        <taxon>Dikarya</taxon>
        <taxon>Basidiomycota</taxon>
        <taxon>Agaricomycotina</taxon>
        <taxon>Tremellomycetes</taxon>
        <taxon>Tremellales</taxon>
        <taxon>Cryptococcaceae</taxon>
        <taxon>Kwoniella</taxon>
    </lineage>
</organism>
<gene>
    <name evidence="2" type="ORF">IL334_006838</name>
</gene>
<sequence>MSTKGDTAVLVSTEDDRFEDEAVILGGKGDRYPTDSSPPTLLGKAINLSHHITGKLRGAISRTTSDSVGDQLTKSDDDDDDELTGEGVEVGRESFCHQWVMPRDEKGEIVNRSEFGGLLRPAKCGNMVNSWRSEQCTTEECSQREENRLKQTLYTLRRAEGSDTLCLHWPAGR</sequence>
<reference evidence="2 3" key="1">
    <citation type="submission" date="2024-01" db="EMBL/GenBank/DDBJ databases">
        <title>Comparative genomics of Cryptococcus and Kwoniella reveals pathogenesis evolution and contrasting modes of karyotype evolution via chromosome fusion or intercentromeric recombination.</title>
        <authorList>
            <person name="Coelho M.A."/>
            <person name="David-Palma M."/>
            <person name="Shea T."/>
            <person name="Bowers K."/>
            <person name="McGinley-Smith S."/>
            <person name="Mohammad A.W."/>
            <person name="Gnirke A."/>
            <person name="Yurkov A.M."/>
            <person name="Nowrousian M."/>
            <person name="Sun S."/>
            <person name="Cuomo C.A."/>
            <person name="Heitman J."/>
        </authorList>
    </citation>
    <scope>NUCLEOTIDE SEQUENCE [LARGE SCALE GENOMIC DNA]</scope>
    <source>
        <strain evidence="2">CBS 11374</strain>
    </source>
</reference>
<keyword evidence="3" id="KW-1185">Reference proteome</keyword>
<evidence type="ECO:0000313" key="3">
    <source>
        <dbReference type="Proteomes" id="UP001329825"/>
    </source>
</evidence>